<name>A0A2W3Z5T3_9ENTE</name>
<dbReference type="Pfam" id="PF03237">
    <property type="entry name" value="Terminase_6N"/>
    <property type="match status" value="1"/>
</dbReference>
<dbReference type="InterPro" id="IPR052380">
    <property type="entry name" value="Viral_DNA_packaging_terminase"/>
</dbReference>
<evidence type="ECO:0000313" key="1">
    <source>
        <dbReference type="EMBL" id="PZL71727.1"/>
    </source>
</evidence>
<gene>
    <name evidence="1" type="ORF">CI088_12065</name>
</gene>
<dbReference type="InterPro" id="IPR006437">
    <property type="entry name" value="Phage_terminase_lsu"/>
</dbReference>
<accession>A0A2W3Z5T3</accession>
<dbReference type="PANTHER" id="PTHR39184:SF1">
    <property type="entry name" value="PBSX PHAGE TERMINASE LARGE SUBUNIT"/>
    <property type="match status" value="1"/>
</dbReference>
<organism evidence="1 2">
    <name type="scientific">Enterococcus plantarum</name>
    <dbReference type="NCBI Taxonomy" id="1077675"/>
    <lineage>
        <taxon>Bacteria</taxon>
        <taxon>Bacillati</taxon>
        <taxon>Bacillota</taxon>
        <taxon>Bacilli</taxon>
        <taxon>Lactobacillales</taxon>
        <taxon>Enterococcaceae</taxon>
        <taxon>Enterococcus</taxon>
    </lineage>
</organism>
<keyword evidence="2" id="KW-1185">Reference proteome</keyword>
<dbReference type="Gene3D" id="3.40.50.300">
    <property type="entry name" value="P-loop containing nucleotide triphosphate hydrolases"/>
    <property type="match status" value="1"/>
</dbReference>
<dbReference type="PANTHER" id="PTHR39184">
    <property type="match status" value="1"/>
</dbReference>
<dbReference type="AlphaFoldDB" id="A0A2W3Z5T3"/>
<protein>
    <submittedName>
        <fullName evidence="1">PBSX family phage terminase large subunit</fullName>
    </submittedName>
</protein>
<proteinExistence type="predicted"/>
<dbReference type="RefSeq" id="WP_111248373.1">
    <property type="nucleotide sequence ID" value="NZ_JAFLVZ010000058.1"/>
</dbReference>
<dbReference type="EMBL" id="PIEU01000100">
    <property type="protein sequence ID" value="PZL71727.1"/>
    <property type="molecule type" value="Genomic_DNA"/>
</dbReference>
<comment type="caution">
    <text evidence="1">The sequence shown here is derived from an EMBL/GenBank/DDBJ whole genome shotgun (WGS) entry which is preliminary data.</text>
</comment>
<dbReference type="Proteomes" id="UP000249828">
    <property type="component" value="Unassembled WGS sequence"/>
</dbReference>
<evidence type="ECO:0000313" key="2">
    <source>
        <dbReference type="Proteomes" id="UP000249828"/>
    </source>
</evidence>
<dbReference type="NCBIfam" id="TIGR01547">
    <property type="entry name" value="phage_term_2"/>
    <property type="match status" value="1"/>
</dbReference>
<reference evidence="1 2" key="1">
    <citation type="submission" date="2017-11" db="EMBL/GenBank/DDBJ databases">
        <title>Draft genome sequence of Enterococcus plantarum TRW2 strain isolated from lettuce.</title>
        <authorList>
            <person name="Kim E.B."/>
            <person name="Marco M.L."/>
            <person name="Williams T.R."/>
            <person name="You I.H."/>
        </authorList>
    </citation>
    <scope>NUCLEOTIDE SEQUENCE [LARGE SCALE GENOMIC DNA]</scope>
    <source>
        <strain evidence="1 2">TRW2</strain>
    </source>
</reference>
<dbReference type="Gene3D" id="3.30.420.280">
    <property type="match status" value="1"/>
</dbReference>
<dbReference type="InterPro" id="IPR027417">
    <property type="entry name" value="P-loop_NTPase"/>
</dbReference>
<sequence>MALTDVYNAKQIEVLTETIKQDWFITLLHGAKRSGKTKINNDLFLFELRRVRKIADDEGVKEPMYILAGVSSSTIQKNILQELYNMYNIEPKYDKHGNFKLFGVKVVQAYTGNIGGVGAIRGMTAFGAYVNEASLAKREVFAEIVSRCSGTGARILGDTNPDNPEHWLKKEYIDNPSKNIKSFHFELDDNTFLAKRYRENIKEATPSGMFYDRDIKGLWVSAEGVVYRDFDASVHYVQSESLPKLSTYYCGVDWGYEHWGSIIVIGETDDGVSYLIEEHASQYEEIDYWVDVAKGIQSRYGARVPFWCDSARPEHVARFQREGINAHNADKARLSGVESVAKHFKTNKLFICRDKVEKFKDEIYQYVWDKKKGEPIKEFDDVLDSLRYAIYNQHKPKPEPINVKKTIDTFKKLGLGR</sequence>